<dbReference type="InterPro" id="IPR001455">
    <property type="entry name" value="TusA-like"/>
</dbReference>
<dbReference type="Gene3D" id="3.30.110.40">
    <property type="entry name" value="TusA-like domain"/>
    <property type="match status" value="1"/>
</dbReference>
<accession>A8MCV4</accession>
<dbReference type="OrthoDB" id="45650at2157"/>
<evidence type="ECO:0000313" key="3">
    <source>
        <dbReference type="EMBL" id="ABW01610.1"/>
    </source>
</evidence>
<sequence length="80" mass="8763">MEEDNEITVDVKGKVCPIPVLETAKAARLAKPGQVIKVIATDPAAKQDLINWARVTNNELLNLDESDGVITVRIRIKGKQ</sequence>
<dbReference type="KEGG" id="cma:Cmaq_0775"/>
<protein>
    <submittedName>
        <fullName evidence="3">SirA family protein</fullName>
    </submittedName>
</protein>
<gene>
    <name evidence="3" type="ordered locus">Cmaq_0775</name>
</gene>
<dbReference type="RefSeq" id="WP_012185829.1">
    <property type="nucleotide sequence ID" value="NC_009954.1"/>
</dbReference>
<dbReference type="InterPro" id="IPR036868">
    <property type="entry name" value="TusA-like_sf"/>
</dbReference>
<proteinExistence type="inferred from homology"/>
<evidence type="ECO:0000256" key="1">
    <source>
        <dbReference type="ARBA" id="ARBA00008984"/>
    </source>
</evidence>
<comment type="similarity">
    <text evidence="1">Belongs to the sulfur carrier protein TusA family.</text>
</comment>
<dbReference type="SUPFAM" id="SSF64307">
    <property type="entry name" value="SirA-like"/>
    <property type="match status" value="1"/>
</dbReference>
<dbReference type="eggNOG" id="arCOG02062">
    <property type="taxonomic scope" value="Archaea"/>
</dbReference>
<reference evidence="3 4" key="1">
    <citation type="submission" date="2007-10" db="EMBL/GenBank/DDBJ databases">
        <title>Complete sequence of Caldivirga maquilingensis IC-167.</title>
        <authorList>
            <consortium name="US DOE Joint Genome Institute"/>
            <person name="Copeland A."/>
            <person name="Lucas S."/>
            <person name="Lapidus A."/>
            <person name="Barry K."/>
            <person name="Glavina del Rio T."/>
            <person name="Dalin E."/>
            <person name="Tice H."/>
            <person name="Pitluck S."/>
            <person name="Saunders E."/>
            <person name="Brettin T."/>
            <person name="Bruce D."/>
            <person name="Detter J.C."/>
            <person name="Han C."/>
            <person name="Schmutz J."/>
            <person name="Larimer F."/>
            <person name="Land M."/>
            <person name="Hauser L."/>
            <person name="Kyrpides N."/>
            <person name="Ivanova N."/>
            <person name="Biddle J.F."/>
            <person name="Zhang Z."/>
            <person name="Fitz-Gibbon S.T."/>
            <person name="Lowe T.M."/>
            <person name="Saltikov C."/>
            <person name="House C.H."/>
            <person name="Richardson P."/>
        </authorList>
    </citation>
    <scope>NUCLEOTIDE SEQUENCE [LARGE SCALE GENOMIC DNA]</scope>
    <source>
        <strain evidence="4">ATCC 700844 / DSM 13496 / JCM 10307 / IC-167</strain>
    </source>
</reference>
<feature type="domain" description="UPF0033" evidence="2">
    <location>
        <begin position="9"/>
        <end position="33"/>
    </location>
</feature>
<dbReference type="HOGENOM" id="CLU_165255_1_2_2"/>
<dbReference type="Pfam" id="PF01206">
    <property type="entry name" value="TusA"/>
    <property type="match status" value="1"/>
</dbReference>
<dbReference type="GeneID" id="5708531"/>
<dbReference type="PANTHER" id="PTHR33279">
    <property type="entry name" value="SULFUR CARRIER PROTEIN YEDF-RELATED"/>
    <property type="match status" value="1"/>
</dbReference>
<name>A8MCV4_CALMQ</name>
<dbReference type="EMBL" id="CP000852">
    <property type="protein sequence ID" value="ABW01610.1"/>
    <property type="molecule type" value="Genomic_DNA"/>
</dbReference>
<organism evidence="3 4">
    <name type="scientific">Caldivirga maquilingensis (strain ATCC 700844 / DSM 13496 / JCM 10307 / IC-167)</name>
    <dbReference type="NCBI Taxonomy" id="397948"/>
    <lineage>
        <taxon>Archaea</taxon>
        <taxon>Thermoproteota</taxon>
        <taxon>Thermoprotei</taxon>
        <taxon>Thermoproteales</taxon>
        <taxon>Thermoproteaceae</taxon>
        <taxon>Caldivirga</taxon>
    </lineage>
</organism>
<evidence type="ECO:0000313" key="4">
    <source>
        <dbReference type="Proteomes" id="UP000001137"/>
    </source>
</evidence>
<dbReference type="PROSITE" id="PS01148">
    <property type="entry name" value="UPF0033"/>
    <property type="match status" value="1"/>
</dbReference>
<dbReference type="AlphaFoldDB" id="A8MCV4"/>
<dbReference type="PANTHER" id="PTHR33279:SF6">
    <property type="entry name" value="SULFUR CARRIER PROTEIN YEDF-RELATED"/>
    <property type="match status" value="1"/>
</dbReference>
<dbReference type="CDD" id="cd00291">
    <property type="entry name" value="SirA_YedF_YeeD"/>
    <property type="match status" value="1"/>
</dbReference>
<dbReference type="STRING" id="397948.Cmaq_0775"/>
<evidence type="ECO:0000259" key="2">
    <source>
        <dbReference type="PROSITE" id="PS01148"/>
    </source>
</evidence>
<keyword evidence="4" id="KW-1185">Reference proteome</keyword>
<dbReference type="Proteomes" id="UP000001137">
    <property type="component" value="Chromosome"/>
</dbReference>